<dbReference type="RefSeq" id="WP_165097284.1">
    <property type="nucleotide sequence ID" value="NZ_JAAKGU010000003.1"/>
</dbReference>
<protein>
    <submittedName>
        <fullName evidence="1">XRE family transcriptional regulator</fullName>
    </submittedName>
</protein>
<evidence type="ECO:0000313" key="1">
    <source>
        <dbReference type="EMBL" id="NGM82668.1"/>
    </source>
</evidence>
<dbReference type="AlphaFoldDB" id="A0A6M1PJW3"/>
<dbReference type="SUPFAM" id="SSF47413">
    <property type="entry name" value="lambda repressor-like DNA-binding domains"/>
    <property type="match status" value="1"/>
</dbReference>
<proteinExistence type="predicted"/>
<dbReference type="EMBL" id="JAAKGU010000003">
    <property type="protein sequence ID" value="NGM82668.1"/>
    <property type="molecule type" value="Genomic_DNA"/>
</dbReference>
<comment type="caution">
    <text evidence="1">The sequence shown here is derived from an EMBL/GenBank/DDBJ whole genome shotgun (WGS) entry which is preliminary data.</text>
</comment>
<sequence length="73" mass="8523">MSSKKPITPYGWAIKQRLAEMRLSQKDFCQLYGIPPYRLSNLIYGTRRAMRYRRQVDRLLNIPPAIPGEPGDE</sequence>
<organism evidence="1 2">
    <name type="scientific">Paenibacillus apii</name>
    <dbReference type="NCBI Taxonomy" id="1850370"/>
    <lineage>
        <taxon>Bacteria</taxon>
        <taxon>Bacillati</taxon>
        <taxon>Bacillota</taxon>
        <taxon>Bacilli</taxon>
        <taxon>Bacillales</taxon>
        <taxon>Paenibacillaceae</taxon>
        <taxon>Paenibacillus</taxon>
    </lineage>
</organism>
<keyword evidence="2" id="KW-1185">Reference proteome</keyword>
<gene>
    <name evidence="1" type="ORF">G5B47_09580</name>
</gene>
<evidence type="ECO:0000313" key="2">
    <source>
        <dbReference type="Proteomes" id="UP000480151"/>
    </source>
</evidence>
<name>A0A6M1PJW3_9BACL</name>
<dbReference type="GO" id="GO:0003677">
    <property type="term" value="F:DNA binding"/>
    <property type="evidence" value="ECO:0007669"/>
    <property type="project" value="InterPro"/>
</dbReference>
<dbReference type="InterPro" id="IPR010982">
    <property type="entry name" value="Lambda_DNA-bd_dom_sf"/>
</dbReference>
<dbReference type="Proteomes" id="UP000480151">
    <property type="component" value="Unassembled WGS sequence"/>
</dbReference>
<reference evidence="1 2" key="1">
    <citation type="submission" date="2020-02" db="EMBL/GenBank/DDBJ databases">
        <authorList>
            <person name="Gao J."/>
            <person name="Sun J."/>
        </authorList>
    </citation>
    <scope>NUCLEOTIDE SEQUENCE [LARGE SCALE GENOMIC DNA]</scope>
    <source>
        <strain evidence="1 2">7124</strain>
    </source>
</reference>
<accession>A0A6M1PJW3</accession>